<protein>
    <submittedName>
        <fullName evidence="1">Uncharacterized protein</fullName>
    </submittedName>
</protein>
<organism evidence="1 2">
    <name type="scientific">Herbaspirillum hiltneri N3</name>
    <dbReference type="NCBI Taxonomy" id="1262470"/>
    <lineage>
        <taxon>Bacteria</taxon>
        <taxon>Pseudomonadati</taxon>
        <taxon>Pseudomonadota</taxon>
        <taxon>Betaproteobacteria</taxon>
        <taxon>Burkholderiales</taxon>
        <taxon>Oxalobacteraceae</taxon>
        <taxon>Herbaspirillum</taxon>
    </lineage>
</organism>
<proteinExistence type="predicted"/>
<keyword evidence="2" id="KW-1185">Reference proteome</keyword>
<dbReference type="EMBL" id="CP011409">
    <property type="protein sequence ID" value="AKZ64271.1"/>
    <property type="molecule type" value="Genomic_DNA"/>
</dbReference>
<gene>
    <name evidence="1" type="ORF">F506_17795</name>
</gene>
<evidence type="ECO:0000313" key="1">
    <source>
        <dbReference type="EMBL" id="AKZ64271.1"/>
    </source>
</evidence>
<accession>A0ABM5V3S3</accession>
<sequence length="70" mass="7754">MPSAFLPNVLACISDMFLAIKGGVSRKSVLRRGTKLLKELELAIFDGTICAILGRVGMYKMARLYTSFRN</sequence>
<dbReference type="Proteomes" id="UP000063429">
    <property type="component" value="Chromosome"/>
</dbReference>
<evidence type="ECO:0000313" key="2">
    <source>
        <dbReference type="Proteomes" id="UP000063429"/>
    </source>
</evidence>
<name>A0ABM5V3S3_9BURK</name>
<reference evidence="2" key="1">
    <citation type="journal article" date="2015" name="Genome Announc.">
        <title>Complete Genome Sequence of Herbaspirillum hiltneri N3 (DSM 17495), Isolated from Surface-Sterilized Wheat Roots.</title>
        <authorList>
            <person name="Guizelini D."/>
            <person name="Saizaki P.M."/>
            <person name="Coimbra N.A."/>
            <person name="Weiss V.A."/>
            <person name="Faoro H."/>
            <person name="Sfeir M.Z."/>
            <person name="Baura V.A."/>
            <person name="Monteiro R.A."/>
            <person name="Chubatsu L.S."/>
            <person name="Souza E.M."/>
            <person name="Cruz L.M."/>
            <person name="Pedrosa F.O."/>
            <person name="Raittz R.T."/>
            <person name="Marchaukoski J.N."/>
            <person name="Steffens M.B."/>
        </authorList>
    </citation>
    <scope>NUCLEOTIDE SEQUENCE [LARGE SCALE GENOMIC DNA]</scope>
    <source>
        <strain evidence="2">N3</strain>
    </source>
</reference>